<dbReference type="Proteomes" id="UP000183461">
    <property type="component" value="Unassembled WGS sequence"/>
</dbReference>
<accession>A0A1K1MYE5</accession>
<feature type="domain" description="DUF4143" evidence="2">
    <location>
        <begin position="196"/>
        <end position="343"/>
    </location>
</feature>
<sequence>MIDRPEYLRFLNEWKDKQIIKVITGIRRCGKSTLFELFWEQLRKQGVSDDQIISLNFEEAENEELHGWHKMYSYITSRMLPDKTNYIFLDEIQCVTDYQKAVDSLFVKKNTDVYITGSNAYFMSGELATLLSGRYVELKMLPLSFKEYASAFEGISKEELYRNYVYNSSFPYTTELHDRRNIRTYLDGLYNTIVLNDIVTRKKIQDPLMLKSVIKYLFDNIGSPCSSKKIADSMTSAGRKISNHTVENYLEGLTDSLLMYRVGRYDIKGKEYLKLLDKYYTADVGLRYYLLGTNNADNGHILENVVYLELIRRGYEVYVGKNGNTEVDFVAVDYDGNTEYYQVSWTVRDEKTLERELSPLQNINDHNTKILLTMDNDPPVSYNGIKQKYVLDWLLDK</sequence>
<reference evidence="3 4" key="1">
    <citation type="submission" date="2016-11" db="EMBL/GenBank/DDBJ databases">
        <authorList>
            <person name="Jaros S."/>
            <person name="Januszkiewicz K."/>
            <person name="Wedrychowicz H."/>
        </authorList>
    </citation>
    <scope>NUCLEOTIDE SEQUENCE [LARGE SCALE GENOMIC DNA]</scope>
    <source>
        <strain evidence="3 4">YL228</strain>
    </source>
</reference>
<dbReference type="AlphaFoldDB" id="A0A1K1MYE5"/>
<dbReference type="EMBL" id="FPIP01000003">
    <property type="protein sequence ID" value="SFW28194.1"/>
    <property type="molecule type" value="Genomic_DNA"/>
</dbReference>
<evidence type="ECO:0000313" key="3">
    <source>
        <dbReference type="EMBL" id="SFW28194.1"/>
    </source>
</evidence>
<protein>
    <recommendedName>
        <fullName evidence="5">ATPase</fullName>
    </recommendedName>
</protein>
<dbReference type="Pfam" id="PF13635">
    <property type="entry name" value="DUF4143"/>
    <property type="match status" value="1"/>
</dbReference>
<name>A0A1K1MYE5_RUMFL</name>
<organism evidence="3 4">
    <name type="scientific">Ruminococcus flavefaciens</name>
    <dbReference type="NCBI Taxonomy" id="1265"/>
    <lineage>
        <taxon>Bacteria</taxon>
        <taxon>Bacillati</taxon>
        <taxon>Bacillota</taxon>
        <taxon>Clostridia</taxon>
        <taxon>Eubacteriales</taxon>
        <taxon>Oscillospiraceae</taxon>
        <taxon>Ruminococcus</taxon>
    </lineage>
</organism>
<dbReference type="Pfam" id="PF13173">
    <property type="entry name" value="AAA_14"/>
    <property type="match status" value="1"/>
</dbReference>
<proteinExistence type="predicted"/>
<dbReference type="InterPro" id="IPR041682">
    <property type="entry name" value="AAA_14"/>
</dbReference>
<dbReference type="PANTHER" id="PTHR33295:SF20">
    <property type="entry name" value="ATPASE"/>
    <property type="match status" value="1"/>
</dbReference>
<dbReference type="RefSeq" id="WP_072299843.1">
    <property type="nucleotide sequence ID" value="NZ_FPIP01000003.1"/>
</dbReference>
<evidence type="ECO:0000259" key="1">
    <source>
        <dbReference type="Pfam" id="PF13173"/>
    </source>
</evidence>
<evidence type="ECO:0000259" key="2">
    <source>
        <dbReference type="Pfam" id="PF13635"/>
    </source>
</evidence>
<dbReference type="InterPro" id="IPR025420">
    <property type="entry name" value="DUF4143"/>
</dbReference>
<gene>
    <name evidence="3" type="ORF">SAMN02910280_1516</name>
</gene>
<dbReference type="InterPro" id="IPR027417">
    <property type="entry name" value="P-loop_NTPase"/>
</dbReference>
<evidence type="ECO:0000313" key="4">
    <source>
        <dbReference type="Proteomes" id="UP000183461"/>
    </source>
</evidence>
<dbReference type="PANTHER" id="PTHR33295">
    <property type="entry name" value="ATPASE"/>
    <property type="match status" value="1"/>
</dbReference>
<dbReference type="SUPFAM" id="SSF52540">
    <property type="entry name" value="P-loop containing nucleoside triphosphate hydrolases"/>
    <property type="match status" value="1"/>
</dbReference>
<feature type="domain" description="AAA" evidence="1">
    <location>
        <begin position="20"/>
        <end position="148"/>
    </location>
</feature>
<evidence type="ECO:0008006" key="5">
    <source>
        <dbReference type="Google" id="ProtNLM"/>
    </source>
</evidence>